<dbReference type="PANTHER" id="PTHR30589:SF0">
    <property type="entry name" value="PHOSPHATIDYLGLYCEROL--PROLIPOPROTEIN DIACYLGLYCERYL TRANSFERASE"/>
    <property type="match status" value="1"/>
</dbReference>
<feature type="transmembrane region" description="Helical" evidence="7">
    <location>
        <begin position="6"/>
        <end position="26"/>
    </location>
</feature>
<comment type="caution">
    <text evidence="8">The sequence shown here is derived from an EMBL/GenBank/DDBJ whole genome shotgun (WGS) entry which is preliminary data.</text>
</comment>
<dbReference type="GO" id="GO:0005886">
    <property type="term" value="C:plasma membrane"/>
    <property type="evidence" value="ECO:0007669"/>
    <property type="project" value="InterPro"/>
</dbReference>
<evidence type="ECO:0000256" key="4">
    <source>
        <dbReference type="ARBA" id="ARBA00022692"/>
    </source>
</evidence>
<accession>A0A9D1NIP7</accession>
<proteinExistence type="inferred from homology"/>
<dbReference type="Proteomes" id="UP000886812">
    <property type="component" value="Unassembled WGS sequence"/>
</dbReference>
<keyword evidence="6 7" id="KW-0472">Membrane</keyword>
<comment type="similarity">
    <text evidence="1">Belongs to the Lgt family.</text>
</comment>
<protein>
    <submittedName>
        <fullName evidence="8">Prolipoprotein diacylglyceryl transferase</fullName>
    </submittedName>
</protein>
<feature type="transmembrane region" description="Helical" evidence="7">
    <location>
        <begin position="55"/>
        <end position="82"/>
    </location>
</feature>
<feature type="transmembrane region" description="Helical" evidence="7">
    <location>
        <begin position="286"/>
        <end position="302"/>
    </location>
</feature>
<dbReference type="AlphaFoldDB" id="A0A9D1NIP7"/>
<keyword evidence="3 8" id="KW-0808">Transferase</keyword>
<gene>
    <name evidence="8" type="ORF">IAC75_01505</name>
</gene>
<evidence type="ECO:0000256" key="3">
    <source>
        <dbReference type="ARBA" id="ARBA00022679"/>
    </source>
</evidence>
<dbReference type="GO" id="GO:0008961">
    <property type="term" value="F:phosphatidylglycerol-prolipoprotein diacylglyceryl transferase activity"/>
    <property type="evidence" value="ECO:0007669"/>
    <property type="project" value="InterPro"/>
</dbReference>
<name>A0A9D1NIP7_9BACT</name>
<feature type="transmembrane region" description="Helical" evidence="7">
    <location>
        <begin position="88"/>
        <end position="109"/>
    </location>
</feature>
<reference evidence="8" key="2">
    <citation type="journal article" date="2021" name="PeerJ">
        <title>Extensive microbial diversity within the chicken gut microbiome revealed by metagenomics and culture.</title>
        <authorList>
            <person name="Gilroy R."/>
            <person name="Ravi A."/>
            <person name="Getino M."/>
            <person name="Pursley I."/>
            <person name="Horton D.L."/>
            <person name="Alikhan N.F."/>
            <person name="Baker D."/>
            <person name="Gharbi K."/>
            <person name="Hall N."/>
            <person name="Watson M."/>
            <person name="Adriaenssens E.M."/>
            <person name="Foster-Nyarko E."/>
            <person name="Jarju S."/>
            <person name="Secka A."/>
            <person name="Antonio M."/>
            <person name="Oren A."/>
            <person name="Chaudhuri R.R."/>
            <person name="La Ragione R."/>
            <person name="Hildebrand F."/>
            <person name="Pallen M.J."/>
        </authorList>
    </citation>
    <scope>NUCLEOTIDE SEQUENCE</scope>
    <source>
        <strain evidence="8">10669</strain>
    </source>
</reference>
<dbReference type="EMBL" id="DVOG01000040">
    <property type="protein sequence ID" value="HIV03810.1"/>
    <property type="molecule type" value="Genomic_DNA"/>
</dbReference>
<keyword evidence="4 7" id="KW-0812">Transmembrane</keyword>
<evidence type="ECO:0000256" key="2">
    <source>
        <dbReference type="ARBA" id="ARBA00022475"/>
    </source>
</evidence>
<dbReference type="GO" id="GO:0042158">
    <property type="term" value="P:lipoprotein biosynthetic process"/>
    <property type="evidence" value="ECO:0007669"/>
    <property type="project" value="InterPro"/>
</dbReference>
<reference evidence="8" key="1">
    <citation type="submission" date="2020-10" db="EMBL/GenBank/DDBJ databases">
        <authorList>
            <person name="Gilroy R."/>
        </authorList>
    </citation>
    <scope>NUCLEOTIDE SEQUENCE</scope>
    <source>
        <strain evidence="8">10669</strain>
    </source>
</reference>
<dbReference type="Pfam" id="PF01790">
    <property type="entry name" value="LGT"/>
    <property type="match status" value="1"/>
</dbReference>
<dbReference type="PANTHER" id="PTHR30589">
    <property type="entry name" value="PROLIPOPROTEIN DIACYLGLYCERYL TRANSFERASE"/>
    <property type="match status" value="1"/>
</dbReference>
<keyword evidence="2" id="KW-1003">Cell membrane</keyword>
<evidence type="ECO:0000256" key="1">
    <source>
        <dbReference type="ARBA" id="ARBA00007150"/>
    </source>
</evidence>
<feature type="transmembrane region" description="Helical" evidence="7">
    <location>
        <begin position="116"/>
        <end position="140"/>
    </location>
</feature>
<evidence type="ECO:0000256" key="5">
    <source>
        <dbReference type="ARBA" id="ARBA00022989"/>
    </source>
</evidence>
<evidence type="ECO:0000313" key="8">
    <source>
        <dbReference type="EMBL" id="HIV03810.1"/>
    </source>
</evidence>
<dbReference type="InterPro" id="IPR001640">
    <property type="entry name" value="Lgt"/>
</dbReference>
<feature type="transmembrane region" description="Helical" evidence="7">
    <location>
        <begin position="322"/>
        <end position="343"/>
    </location>
</feature>
<evidence type="ECO:0000313" key="9">
    <source>
        <dbReference type="Proteomes" id="UP000886812"/>
    </source>
</evidence>
<sequence length="361" mass="37300">MTTAASNLIFIAALAGFSGATLAWGISRLHRERWQFLAAIPRSRRSDGSWRCVNITYYGALTAFACVCAVALGATLLSALGVGAAPSLFLVCALLAICVPAAKIVAVIVERNFFRFTVGGAAFSGIVCAPLVAALAGFLFREDGAGAEAFPVVPACAALAAAYAFGEGVGRLACLSYGCCYGRKIATLRSAAARKFFSALAVRFDGECKKAVYAGGCGGEALVPVQAMSAIVNTGTALASTALLASGSPRAALIFAVAGTQLWRFFSEFLRDDDRGKGKISSYQKMALVAVAWTVAAALVFGDGGAGTPARPPVLAEGLRIFLSPATILALQALFAAVLVYTGTSRMTTSTARFSVVRSRI</sequence>
<evidence type="ECO:0000256" key="7">
    <source>
        <dbReference type="SAM" id="Phobius"/>
    </source>
</evidence>
<keyword evidence="5 7" id="KW-1133">Transmembrane helix</keyword>
<evidence type="ECO:0000256" key="6">
    <source>
        <dbReference type="ARBA" id="ARBA00023136"/>
    </source>
</evidence>
<organism evidence="8 9">
    <name type="scientific">Candidatus Spyradosoma merdigallinarum</name>
    <dbReference type="NCBI Taxonomy" id="2840950"/>
    <lineage>
        <taxon>Bacteria</taxon>
        <taxon>Pseudomonadati</taxon>
        <taxon>Verrucomicrobiota</taxon>
        <taxon>Opitutia</taxon>
        <taxon>Opitutia incertae sedis</taxon>
        <taxon>Candidatus Spyradosoma</taxon>
    </lineage>
</organism>